<protein>
    <recommendedName>
        <fullName evidence="4">Lipid-A-disaccharide synthase</fullName>
        <ecNumber evidence="3">2.4.1.182</ecNumber>
    </recommendedName>
</protein>
<evidence type="ECO:0000256" key="10">
    <source>
        <dbReference type="ARBA" id="ARBA00048975"/>
    </source>
</evidence>
<dbReference type="PANTHER" id="PTHR30372:SF4">
    <property type="entry name" value="LIPID-A-DISACCHARIDE SYNTHASE, MITOCHONDRIAL-RELATED"/>
    <property type="match status" value="1"/>
</dbReference>
<name>A0A060BWE5_9HYPH</name>
<accession>A0A060BWE5</accession>
<proteinExistence type="inferred from homology"/>
<evidence type="ECO:0000256" key="8">
    <source>
        <dbReference type="ARBA" id="ARBA00022679"/>
    </source>
</evidence>
<evidence type="ECO:0000256" key="2">
    <source>
        <dbReference type="ARBA" id="ARBA00007868"/>
    </source>
</evidence>
<evidence type="ECO:0000256" key="5">
    <source>
        <dbReference type="ARBA" id="ARBA00022516"/>
    </source>
</evidence>
<feature type="non-terminal residue" evidence="11">
    <location>
        <position position="114"/>
    </location>
</feature>
<organism evidence="11">
    <name type="scientific">uncultured Xanthobacter sp</name>
    <dbReference type="NCBI Taxonomy" id="310608"/>
    <lineage>
        <taxon>Bacteria</taxon>
        <taxon>Pseudomonadati</taxon>
        <taxon>Pseudomonadota</taxon>
        <taxon>Alphaproteobacteria</taxon>
        <taxon>Hyphomicrobiales</taxon>
        <taxon>Xanthobacteraceae</taxon>
        <taxon>Xanthobacter</taxon>
        <taxon>environmental samples</taxon>
    </lineage>
</organism>
<reference evidence="11" key="1">
    <citation type="journal article" date="2013" name="Environ. Microbiol.">
        <title>Seasonally variable intestinal metagenomes of the red palm weevil (Rhynchophorus ferrugineus).</title>
        <authorList>
            <person name="Jia S."/>
            <person name="Zhang X."/>
            <person name="Zhang G."/>
            <person name="Yin A."/>
            <person name="Zhang S."/>
            <person name="Li F."/>
            <person name="Wang L."/>
            <person name="Zhao D."/>
            <person name="Yun Q."/>
            <person name="Tala"/>
            <person name="Wang J."/>
            <person name="Sun G."/>
            <person name="Baabdullah M."/>
            <person name="Yu X."/>
            <person name="Hu S."/>
            <person name="Al-Mssallem I.S."/>
            <person name="Yu J."/>
        </authorList>
    </citation>
    <scope>NUCLEOTIDE SEQUENCE</scope>
</reference>
<evidence type="ECO:0000256" key="9">
    <source>
        <dbReference type="ARBA" id="ARBA00023098"/>
    </source>
</evidence>
<dbReference type="GO" id="GO:0009245">
    <property type="term" value="P:lipid A biosynthetic process"/>
    <property type="evidence" value="ECO:0007669"/>
    <property type="project" value="UniProtKB-KW"/>
</dbReference>
<dbReference type="InterPro" id="IPR003835">
    <property type="entry name" value="Glyco_trans_19"/>
</dbReference>
<dbReference type="EMBL" id="KF117555">
    <property type="protein sequence ID" value="AIA84811.1"/>
    <property type="molecule type" value="Genomic_DNA"/>
</dbReference>
<dbReference type="GO" id="GO:0005543">
    <property type="term" value="F:phospholipid binding"/>
    <property type="evidence" value="ECO:0007669"/>
    <property type="project" value="TreeGrafter"/>
</dbReference>
<keyword evidence="9" id="KW-0443">Lipid metabolism</keyword>
<comment type="function">
    <text evidence="1">Condensation of UDP-2,3-diacylglucosamine and 2,3-diacylglucosamine-1-phosphate to form lipid A disaccharide, a precursor of lipid A, a phosphorylated glycolipid that anchors the lipopolysaccharide to the outer membrane of the cell.</text>
</comment>
<comment type="catalytic activity">
    <reaction evidence="10">
        <text>a lipid X + a UDP-2-N,3-O-bis[(3R)-3-hydroxyacyl]-alpha-D-glucosamine = a lipid A disaccharide + UDP + H(+)</text>
        <dbReference type="Rhea" id="RHEA:67828"/>
        <dbReference type="ChEBI" id="CHEBI:15378"/>
        <dbReference type="ChEBI" id="CHEBI:58223"/>
        <dbReference type="ChEBI" id="CHEBI:137748"/>
        <dbReference type="ChEBI" id="CHEBI:176338"/>
        <dbReference type="ChEBI" id="CHEBI:176343"/>
        <dbReference type="EC" id="2.4.1.182"/>
    </reaction>
</comment>
<evidence type="ECO:0000256" key="4">
    <source>
        <dbReference type="ARBA" id="ARBA00020902"/>
    </source>
</evidence>
<comment type="similarity">
    <text evidence="2">Belongs to the LpxB family.</text>
</comment>
<dbReference type="GO" id="GO:0008915">
    <property type="term" value="F:lipid-A-disaccharide synthase activity"/>
    <property type="evidence" value="ECO:0007669"/>
    <property type="project" value="UniProtKB-EC"/>
</dbReference>
<dbReference type="EC" id="2.4.1.182" evidence="3"/>
<evidence type="ECO:0000256" key="3">
    <source>
        <dbReference type="ARBA" id="ARBA00012687"/>
    </source>
</evidence>
<keyword evidence="7" id="KW-0328">Glycosyltransferase</keyword>
<dbReference type="PANTHER" id="PTHR30372">
    <property type="entry name" value="LIPID-A-DISACCHARIDE SYNTHASE"/>
    <property type="match status" value="1"/>
</dbReference>
<evidence type="ECO:0000256" key="7">
    <source>
        <dbReference type="ARBA" id="ARBA00022676"/>
    </source>
</evidence>
<dbReference type="AlphaFoldDB" id="A0A060BWE5"/>
<evidence type="ECO:0000256" key="1">
    <source>
        <dbReference type="ARBA" id="ARBA00002056"/>
    </source>
</evidence>
<keyword evidence="5" id="KW-0444">Lipid biosynthesis</keyword>
<dbReference type="Pfam" id="PF02684">
    <property type="entry name" value="LpxB"/>
    <property type="match status" value="1"/>
</dbReference>
<keyword evidence="6" id="KW-0441">Lipid A biosynthesis</keyword>
<sequence>MTAAGPEDLLAVSGTSMQNAVVLGASEARKLSVFIVAGEESGDQLGGALMEEAMRLVPEGVAFRGVGGVRMAQAGLNSIFPMEDLTAIGFTAVLGKLPTIMRRLRQTVEAVLAD</sequence>
<dbReference type="GO" id="GO:0016020">
    <property type="term" value="C:membrane"/>
    <property type="evidence" value="ECO:0007669"/>
    <property type="project" value="GOC"/>
</dbReference>
<keyword evidence="8" id="KW-0808">Transferase</keyword>
<evidence type="ECO:0000313" key="11">
    <source>
        <dbReference type="EMBL" id="AIA84811.1"/>
    </source>
</evidence>
<evidence type="ECO:0000256" key="6">
    <source>
        <dbReference type="ARBA" id="ARBA00022556"/>
    </source>
</evidence>